<dbReference type="SUPFAM" id="SSF51161">
    <property type="entry name" value="Trimeric LpxA-like enzymes"/>
    <property type="match status" value="1"/>
</dbReference>
<dbReference type="InterPro" id="IPR001451">
    <property type="entry name" value="Hexapep"/>
</dbReference>
<reference evidence="4" key="1">
    <citation type="journal article" date="2024" name="FEMS Microbiol. Lett.">
        <title>Genomic insights into Spiroplasma endosymbionts that induce male-killing and protective phenotypes in the pea aphid.</title>
        <authorList>
            <person name="Arai H."/>
            <person name="Legeai F."/>
            <person name="Kageyama D."/>
            <person name="Sugio A."/>
            <person name="Simon J.C."/>
        </authorList>
    </citation>
    <scope>NUCLEOTIDE SEQUENCE [LARGE SCALE GENOMIC DNA]</scope>
    <source>
        <strain evidence="4">sAp269</strain>
    </source>
</reference>
<evidence type="ECO:0000256" key="2">
    <source>
        <dbReference type="ARBA" id="ARBA00022737"/>
    </source>
</evidence>
<gene>
    <name evidence="3" type="ORF">SAP269_02030</name>
</gene>
<sequence>MTDKAQKGILISPNTKINYHIPTIFLIKNYITKPKIFIGDYNYYHDFNGEQAVIDFENKNIIYHFPNMINDELIIGKFCSIAQGVLFIMNGGNHNYCAVSTFPLPLFYKSLNLSEVTEKDKLDKFPIKSPTVIENDVWIGHDVTILIGVTIGNGAVIAAKSVVTKNVPPYAIVGGNPAKIIKYRFSKKIVQKLQNIKWWDWCIEKIIENSDLLKQNSDNKILQKLVKESNSLNKIKG</sequence>
<evidence type="ECO:0000256" key="1">
    <source>
        <dbReference type="ARBA" id="ARBA00022679"/>
    </source>
</evidence>
<dbReference type="InterPro" id="IPR018357">
    <property type="entry name" value="Hexapep_transf_CS"/>
</dbReference>
<proteinExistence type="predicted"/>
<evidence type="ECO:0000313" key="4">
    <source>
        <dbReference type="Proteomes" id="UP001473424"/>
    </source>
</evidence>
<evidence type="ECO:0000313" key="3">
    <source>
        <dbReference type="EMBL" id="BET37614.1"/>
    </source>
</evidence>
<keyword evidence="4" id="KW-1185">Reference proteome</keyword>
<organism evidence="3 4">
    <name type="scientific">Spiroplasma ixodetis</name>
    <dbReference type="NCBI Taxonomy" id="2141"/>
    <lineage>
        <taxon>Bacteria</taxon>
        <taxon>Bacillati</taxon>
        <taxon>Mycoplasmatota</taxon>
        <taxon>Mollicutes</taxon>
        <taxon>Entomoplasmatales</taxon>
        <taxon>Spiroplasmataceae</taxon>
        <taxon>Spiroplasma</taxon>
    </lineage>
</organism>
<name>A0ABM8JP67_9MOLU</name>
<protein>
    <submittedName>
        <fullName evidence="3">Vat family streptogramin A O-acetyltransferase</fullName>
    </submittedName>
</protein>
<dbReference type="RefSeq" id="WP_435372259.1">
    <property type="nucleotide sequence ID" value="NZ_AP028955.1"/>
</dbReference>
<dbReference type="InterPro" id="IPR011004">
    <property type="entry name" value="Trimer_LpxA-like_sf"/>
</dbReference>
<keyword evidence="2" id="KW-0677">Repeat</keyword>
<dbReference type="Pfam" id="PF00132">
    <property type="entry name" value="Hexapep"/>
    <property type="match status" value="1"/>
</dbReference>
<dbReference type="Proteomes" id="UP001473424">
    <property type="component" value="Chromosome"/>
</dbReference>
<accession>A0ABM8JP67</accession>
<dbReference type="Gene3D" id="2.160.10.10">
    <property type="entry name" value="Hexapeptide repeat proteins"/>
    <property type="match status" value="1"/>
</dbReference>
<dbReference type="PROSITE" id="PS00101">
    <property type="entry name" value="HEXAPEP_TRANSFERASES"/>
    <property type="match status" value="1"/>
</dbReference>
<dbReference type="CDD" id="cd03349">
    <property type="entry name" value="LbH_XAT"/>
    <property type="match status" value="1"/>
</dbReference>
<dbReference type="InterPro" id="IPR050179">
    <property type="entry name" value="Trans_hexapeptide_repeat"/>
</dbReference>
<dbReference type="PANTHER" id="PTHR43300:SF11">
    <property type="entry name" value="ACETYLTRANSFERASE RV3034C-RELATED"/>
    <property type="match status" value="1"/>
</dbReference>
<dbReference type="PANTHER" id="PTHR43300">
    <property type="entry name" value="ACETYLTRANSFERASE"/>
    <property type="match status" value="1"/>
</dbReference>
<dbReference type="EMBL" id="AP028955">
    <property type="protein sequence ID" value="BET37614.1"/>
    <property type="molecule type" value="Genomic_DNA"/>
</dbReference>
<keyword evidence="1" id="KW-0808">Transferase</keyword>